<dbReference type="Proteomes" id="UP000480548">
    <property type="component" value="Unassembled WGS sequence"/>
</dbReference>
<accession>A0A7C8JWP8</accession>
<evidence type="ECO:0000313" key="2">
    <source>
        <dbReference type="Proteomes" id="UP000480548"/>
    </source>
</evidence>
<name>A0A7C8JWP8_ORBOL</name>
<organism evidence="1 2">
    <name type="scientific">Orbilia oligospora</name>
    <name type="common">Nematode-trapping fungus</name>
    <name type="synonym">Arthrobotrys oligospora</name>
    <dbReference type="NCBI Taxonomy" id="2813651"/>
    <lineage>
        <taxon>Eukaryota</taxon>
        <taxon>Fungi</taxon>
        <taxon>Dikarya</taxon>
        <taxon>Ascomycota</taxon>
        <taxon>Pezizomycotina</taxon>
        <taxon>Orbiliomycetes</taxon>
        <taxon>Orbiliales</taxon>
        <taxon>Orbiliaceae</taxon>
        <taxon>Orbilia</taxon>
    </lineage>
</organism>
<dbReference type="Pfam" id="PF11905">
    <property type="entry name" value="DUF3425"/>
    <property type="match status" value="1"/>
</dbReference>
<dbReference type="EMBL" id="WIQZ01000006">
    <property type="protein sequence ID" value="KAF3144688.1"/>
    <property type="molecule type" value="Genomic_DNA"/>
</dbReference>
<protein>
    <submittedName>
        <fullName evidence="1">Uncharacterized protein</fullName>
    </submittedName>
</protein>
<reference evidence="1 2" key="1">
    <citation type="submission" date="2019-06" db="EMBL/GenBank/DDBJ databases">
        <authorList>
            <person name="Palmer J.M."/>
        </authorList>
    </citation>
    <scope>NUCLEOTIDE SEQUENCE [LARGE SCALE GENOMIC DNA]</scope>
    <source>
        <strain evidence="1 2">TWF703</strain>
    </source>
</reference>
<comment type="caution">
    <text evidence="1">The sequence shown here is derived from an EMBL/GenBank/DDBJ whole genome shotgun (WGS) entry which is preliminary data.</text>
</comment>
<proteinExistence type="predicted"/>
<dbReference type="InterPro" id="IPR021833">
    <property type="entry name" value="DUF3425"/>
</dbReference>
<dbReference type="PANTHER" id="PTHR37012">
    <property type="entry name" value="B-ZIP TRANSCRIPTION FACTOR (EUROFUNG)-RELATED"/>
    <property type="match status" value="1"/>
</dbReference>
<dbReference type="AlphaFoldDB" id="A0A7C8JWP8"/>
<gene>
    <name evidence="1" type="ORF">TWF703_008674</name>
</gene>
<sequence>MLLELLPNVPNTTLATQEISSAIDLCETFLQHTVESPAAHLVPPDADGELDLFDHSPEYEEPPTPIRTKTAPDCLCGIDDQHNHALHCINHKAVNLIVNTHAAIAAGMRKALTFPRSPSIPNLLLPDVDSNPLTSIVGRALLNSSPAQLADSVATYFIVYRLLRWRICPTPETHYDLPEWYRPSELQKTWPHPLCIDLLAWPKLRNGIIPIYEQLDKLRLSRDITESIAVGWPEAEPLLVKDFRTNSAVLNPKFEEHIWKFSNWRMGPLWALRQPRFVDFVNMVESY</sequence>
<dbReference type="PANTHER" id="PTHR37012:SF2">
    <property type="entry name" value="BZIP DOMAIN-CONTAINING PROTEIN-RELATED"/>
    <property type="match status" value="1"/>
</dbReference>
<evidence type="ECO:0000313" key="1">
    <source>
        <dbReference type="EMBL" id="KAF3144688.1"/>
    </source>
</evidence>